<protein>
    <submittedName>
        <fullName evidence="1">Uncharacterized protein</fullName>
    </submittedName>
</protein>
<dbReference type="EMBL" id="LFZX01000147">
    <property type="protein sequence ID" value="KNC66463.1"/>
    <property type="molecule type" value="Genomic_DNA"/>
</dbReference>
<organism evidence="1 2">
    <name type="scientific">Pseudoalteromonas rubra</name>
    <dbReference type="NCBI Taxonomy" id="43658"/>
    <lineage>
        <taxon>Bacteria</taxon>
        <taxon>Pseudomonadati</taxon>
        <taxon>Pseudomonadota</taxon>
        <taxon>Gammaproteobacteria</taxon>
        <taxon>Alteromonadales</taxon>
        <taxon>Pseudoalteromonadaceae</taxon>
        <taxon>Pseudoalteromonas</taxon>
    </lineage>
</organism>
<gene>
    <name evidence="1" type="ORF">AC626_16790</name>
</gene>
<comment type="caution">
    <text evidence="1">The sequence shown here is derived from an EMBL/GenBank/DDBJ whole genome shotgun (WGS) entry which is preliminary data.</text>
</comment>
<dbReference type="PATRIC" id="fig|43658.6.peg.3062"/>
<dbReference type="AlphaFoldDB" id="A0A0L0ERD8"/>
<reference evidence="2" key="1">
    <citation type="submission" date="2015-07" db="EMBL/GenBank/DDBJ databases">
        <title>Draft genome sequence of a Pseudoalteromonas rubra strain, OCN096, isolated from Kaneohe Bay, Oahu, Hawaii.</title>
        <authorList>
            <person name="Beurmann S."/>
            <person name="Ushijima B."/>
            <person name="Belcaid M."/>
            <person name="Callahan S.M."/>
            <person name="Aeby G.S."/>
        </authorList>
    </citation>
    <scope>NUCLEOTIDE SEQUENCE [LARGE SCALE GENOMIC DNA]</scope>
    <source>
        <strain evidence="2">OCN096</strain>
    </source>
</reference>
<sequence length="80" mass="9090">MWCSSRSRLAHVRDDGAVVRFIFIQKLLHVAQVEPDSLASGMTELFVRFAFNEAQLRAVQVDPVLHASGMTNKRKCMKQD</sequence>
<evidence type="ECO:0000313" key="1">
    <source>
        <dbReference type="EMBL" id="KNC66463.1"/>
    </source>
</evidence>
<accession>A0A0L0ERD8</accession>
<dbReference type="Proteomes" id="UP000036850">
    <property type="component" value="Unassembled WGS sequence"/>
</dbReference>
<name>A0A0L0ERD8_9GAMM</name>
<proteinExistence type="predicted"/>
<evidence type="ECO:0000313" key="2">
    <source>
        <dbReference type="Proteomes" id="UP000036850"/>
    </source>
</evidence>